<dbReference type="EMBL" id="JASBWR010000049">
    <property type="protein sequence ID" value="KAJ9102850.1"/>
    <property type="molecule type" value="Genomic_DNA"/>
</dbReference>
<evidence type="ECO:0000313" key="2">
    <source>
        <dbReference type="Proteomes" id="UP001241377"/>
    </source>
</evidence>
<gene>
    <name evidence="1" type="ORF">QFC19_004578</name>
</gene>
<reference evidence="1" key="1">
    <citation type="submission" date="2023-04" db="EMBL/GenBank/DDBJ databases">
        <title>Draft Genome sequencing of Naganishia species isolated from polar environments using Oxford Nanopore Technology.</title>
        <authorList>
            <person name="Leo P."/>
            <person name="Venkateswaran K."/>
        </authorList>
    </citation>
    <scope>NUCLEOTIDE SEQUENCE</scope>
    <source>
        <strain evidence="1">MNA-CCFEE 5261</strain>
    </source>
</reference>
<sequence length="439" mass="48182">MDAQELTGRKDERDLQGLDLRLHHDLGSPFDSQPRAKRKANGSLSTKQGRFSHTKKKPSVQPYVFVNDLPAWEWYYDAETGQQSLAAESAGLGQSQNVRESLRYSCDDERPRAQTGGGSLPHSRANTTTMTGHAEKPVHVTDTNPIMEMASFITDVPITPLPKDPSTVGHPATAYELDGRILRRMPVVLPLDHKKMKAADHKDGETERGAAVPVVANVTKAVAGPKNRSKLESEKVANRRLVQIQSEKMKAVSHKDREIERGATAVTRVADGVAGPESLGKAESEKASNKRVMQLKGGQQQQQVQPIQSYLPLLGSTRLNGSKNPTQAWDGTGNDSIADISVVESANDGHPGTIEVRKTSPVSGPSTILVQREQALMGSLTRPVRSALPVSSEEEIVRRRIVADRERYGRLYVIIEEVRLFPSDQGSRDNHSLRLFPPV</sequence>
<dbReference type="Proteomes" id="UP001241377">
    <property type="component" value="Unassembled WGS sequence"/>
</dbReference>
<accession>A0ACC2VTT4</accession>
<organism evidence="1 2">
    <name type="scientific">Naganishia cerealis</name>
    <dbReference type="NCBI Taxonomy" id="610337"/>
    <lineage>
        <taxon>Eukaryota</taxon>
        <taxon>Fungi</taxon>
        <taxon>Dikarya</taxon>
        <taxon>Basidiomycota</taxon>
        <taxon>Agaricomycotina</taxon>
        <taxon>Tremellomycetes</taxon>
        <taxon>Filobasidiales</taxon>
        <taxon>Filobasidiaceae</taxon>
        <taxon>Naganishia</taxon>
    </lineage>
</organism>
<comment type="caution">
    <text evidence="1">The sequence shown here is derived from an EMBL/GenBank/DDBJ whole genome shotgun (WGS) entry which is preliminary data.</text>
</comment>
<proteinExistence type="predicted"/>
<evidence type="ECO:0000313" key="1">
    <source>
        <dbReference type="EMBL" id="KAJ9102850.1"/>
    </source>
</evidence>
<protein>
    <submittedName>
        <fullName evidence="1">Uncharacterized protein</fullName>
    </submittedName>
</protein>
<keyword evidence="2" id="KW-1185">Reference proteome</keyword>
<name>A0ACC2VTT4_9TREE</name>